<reference evidence="2 3" key="1">
    <citation type="submission" date="2019-05" db="EMBL/GenBank/DDBJ databases">
        <title>Another draft genome of Portunus trituberculatus and its Hox gene families provides insights of decapod evolution.</title>
        <authorList>
            <person name="Jeong J.-H."/>
            <person name="Song I."/>
            <person name="Kim S."/>
            <person name="Choi T."/>
            <person name="Kim D."/>
            <person name="Ryu S."/>
            <person name="Kim W."/>
        </authorList>
    </citation>
    <scope>NUCLEOTIDE SEQUENCE [LARGE SCALE GENOMIC DNA]</scope>
    <source>
        <tissue evidence="2">Muscle</tissue>
    </source>
</reference>
<accession>A0A5B7IVF0</accession>
<feature type="compositionally biased region" description="Polar residues" evidence="1">
    <location>
        <begin position="47"/>
        <end position="60"/>
    </location>
</feature>
<sequence>MYSWDMTVQSSVLCGAMRARQEGVQGGGCGRGQGRQQGIHDTGVFLSRQTSHNSNEQQPSTEDTTLLDTELGTSNSSMVTSGHATL</sequence>
<protein>
    <submittedName>
        <fullName evidence="2">Uncharacterized protein</fullName>
    </submittedName>
</protein>
<feature type="compositionally biased region" description="Gly residues" evidence="1">
    <location>
        <begin position="24"/>
        <end position="35"/>
    </location>
</feature>
<evidence type="ECO:0000313" key="2">
    <source>
        <dbReference type="EMBL" id="MPC86169.1"/>
    </source>
</evidence>
<comment type="caution">
    <text evidence="2">The sequence shown here is derived from an EMBL/GenBank/DDBJ whole genome shotgun (WGS) entry which is preliminary data.</text>
</comment>
<dbReference type="AlphaFoldDB" id="A0A5B7IVF0"/>
<evidence type="ECO:0000313" key="3">
    <source>
        <dbReference type="Proteomes" id="UP000324222"/>
    </source>
</evidence>
<dbReference type="Proteomes" id="UP000324222">
    <property type="component" value="Unassembled WGS sequence"/>
</dbReference>
<feature type="region of interest" description="Disordered" evidence="1">
    <location>
        <begin position="22"/>
        <end position="86"/>
    </location>
</feature>
<name>A0A5B7IVF0_PORTR</name>
<feature type="compositionally biased region" description="Polar residues" evidence="1">
    <location>
        <begin position="72"/>
        <end position="86"/>
    </location>
</feature>
<keyword evidence="3" id="KW-1185">Reference proteome</keyword>
<organism evidence="2 3">
    <name type="scientific">Portunus trituberculatus</name>
    <name type="common">Swimming crab</name>
    <name type="synonym">Neptunus trituberculatus</name>
    <dbReference type="NCBI Taxonomy" id="210409"/>
    <lineage>
        <taxon>Eukaryota</taxon>
        <taxon>Metazoa</taxon>
        <taxon>Ecdysozoa</taxon>
        <taxon>Arthropoda</taxon>
        <taxon>Crustacea</taxon>
        <taxon>Multicrustacea</taxon>
        <taxon>Malacostraca</taxon>
        <taxon>Eumalacostraca</taxon>
        <taxon>Eucarida</taxon>
        <taxon>Decapoda</taxon>
        <taxon>Pleocyemata</taxon>
        <taxon>Brachyura</taxon>
        <taxon>Eubrachyura</taxon>
        <taxon>Portunoidea</taxon>
        <taxon>Portunidae</taxon>
        <taxon>Portuninae</taxon>
        <taxon>Portunus</taxon>
    </lineage>
</organism>
<dbReference type="EMBL" id="VSRR010070669">
    <property type="protein sequence ID" value="MPC86169.1"/>
    <property type="molecule type" value="Genomic_DNA"/>
</dbReference>
<proteinExistence type="predicted"/>
<feature type="compositionally biased region" description="Low complexity" evidence="1">
    <location>
        <begin position="61"/>
        <end position="71"/>
    </location>
</feature>
<gene>
    <name evidence="2" type="ORF">E2C01_080985</name>
</gene>
<evidence type="ECO:0000256" key="1">
    <source>
        <dbReference type="SAM" id="MobiDB-lite"/>
    </source>
</evidence>